<sequence length="589" mass="67932">MQAHTIHLVAKVAEPIKGQALANFLADHPIPADWELSDDFPDEDVLYTEILPPWMMFFDGAARREESGAGVVFVSPQKHMLPFAFRLNEPCSNNVAEYQALIAGLQMALDMKISYLEVYGDSKLVINQLLTHYEVRNEAEERVNVPVCNRWALTFTEEYTSETNAISVSVVEDEDWRQPLIDYLEHGKLPDDSRHKTEVRRRAPRFIYYKDTLYRRSFDGLFLRCLGKGETDQAMEEAHSGVCGAHQSGPKLYHRIKRMGYYWPTIVKDCMDYAKRCEACQLHANYIHQPPEPLHPTVASWPFDAWGLDVVGPLPKSSAGHLYILAATDYFSKWAEVISLKEVKKENVVNFIRTHLIYRYGVPRYIMTDNGKPFYNSLMDQLCEKFGFKQYKSSMYNAPANGLAEAFNKTLCNLLKKVVERSKRDWHERIGEALWAYQTTYRTPTQATPYSLVYGVEAVLPLERQIPSLRIAIQEGLTNEENARLRLEELEAFDEKRLEAQQHLECYQARLSRAFNKKVKPRSFQQGDLVLAVRRPINTLHKIGNKFTSKWDGPYVVQEVYTNGAYKIVDKDGIRVGPINARFLKRYYA</sequence>
<dbReference type="InterPro" id="IPR041588">
    <property type="entry name" value="Integrase_H2C2"/>
</dbReference>
<dbReference type="PROSITE" id="PS50994">
    <property type="entry name" value="INTEGRASE"/>
    <property type="match status" value="1"/>
</dbReference>
<dbReference type="GO" id="GO:0015074">
    <property type="term" value="P:DNA integration"/>
    <property type="evidence" value="ECO:0007669"/>
    <property type="project" value="InterPro"/>
</dbReference>
<dbReference type="EMBL" id="OIVN01004823">
    <property type="protein sequence ID" value="SPD19435.1"/>
    <property type="molecule type" value="Genomic_DNA"/>
</dbReference>
<dbReference type="Pfam" id="PF00665">
    <property type="entry name" value="rve"/>
    <property type="match status" value="1"/>
</dbReference>
<dbReference type="InterPro" id="IPR001584">
    <property type="entry name" value="Integrase_cat-core"/>
</dbReference>
<dbReference type="PANTHER" id="PTHR48475">
    <property type="entry name" value="RIBONUCLEASE H"/>
    <property type="match status" value="1"/>
</dbReference>
<dbReference type="PANTHER" id="PTHR48475:SF1">
    <property type="entry name" value="RNASE H TYPE-1 DOMAIN-CONTAINING PROTEIN"/>
    <property type="match status" value="1"/>
</dbReference>
<evidence type="ECO:0000313" key="2">
    <source>
        <dbReference type="EMBL" id="SPD19435.1"/>
    </source>
</evidence>
<accession>A0A2N9I561</accession>
<reference evidence="2" key="1">
    <citation type="submission" date="2018-02" db="EMBL/GenBank/DDBJ databases">
        <authorList>
            <person name="Cohen D.B."/>
            <person name="Kent A.D."/>
        </authorList>
    </citation>
    <scope>NUCLEOTIDE SEQUENCE</scope>
</reference>
<dbReference type="InterPro" id="IPR036397">
    <property type="entry name" value="RNaseH_sf"/>
</dbReference>
<dbReference type="AlphaFoldDB" id="A0A2N9I561"/>
<dbReference type="GO" id="GO:0003676">
    <property type="term" value="F:nucleic acid binding"/>
    <property type="evidence" value="ECO:0007669"/>
    <property type="project" value="InterPro"/>
</dbReference>
<dbReference type="CDD" id="cd09279">
    <property type="entry name" value="RNase_HI_like"/>
    <property type="match status" value="1"/>
</dbReference>
<organism evidence="2">
    <name type="scientific">Fagus sylvatica</name>
    <name type="common">Beechnut</name>
    <dbReference type="NCBI Taxonomy" id="28930"/>
    <lineage>
        <taxon>Eukaryota</taxon>
        <taxon>Viridiplantae</taxon>
        <taxon>Streptophyta</taxon>
        <taxon>Embryophyta</taxon>
        <taxon>Tracheophyta</taxon>
        <taxon>Spermatophyta</taxon>
        <taxon>Magnoliopsida</taxon>
        <taxon>eudicotyledons</taxon>
        <taxon>Gunneridae</taxon>
        <taxon>Pentapetalae</taxon>
        <taxon>rosids</taxon>
        <taxon>fabids</taxon>
        <taxon>Fagales</taxon>
        <taxon>Fagaceae</taxon>
        <taxon>Fagus</taxon>
    </lineage>
</organism>
<dbReference type="InterPro" id="IPR002156">
    <property type="entry name" value="RNaseH_domain"/>
</dbReference>
<feature type="domain" description="Integrase catalytic" evidence="1">
    <location>
        <begin position="298"/>
        <end position="457"/>
    </location>
</feature>
<dbReference type="Gene3D" id="1.10.340.70">
    <property type="match status" value="1"/>
</dbReference>
<dbReference type="Pfam" id="PF13456">
    <property type="entry name" value="RVT_3"/>
    <property type="match status" value="1"/>
</dbReference>
<dbReference type="Pfam" id="PF17921">
    <property type="entry name" value="Integrase_H2C2"/>
    <property type="match status" value="1"/>
</dbReference>
<dbReference type="Gene3D" id="3.30.420.10">
    <property type="entry name" value="Ribonuclease H-like superfamily/Ribonuclease H"/>
    <property type="match status" value="2"/>
</dbReference>
<proteinExistence type="predicted"/>
<gene>
    <name evidence="2" type="ORF">FSB_LOCUS47317</name>
</gene>
<dbReference type="SUPFAM" id="SSF53098">
    <property type="entry name" value="Ribonuclease H-like"/>
    <property type="match status" value="2"/>
</dbReference>
<name>A0A2N9I561_FAGSY</name>
<protein>
    <recommendedName>
        <fullName evidence="1">Integrase catalytic domain-containing protein</fullName>
    </recommendedName>
</protein>
<evidence type="ECO:0000259" key="1">
    <source>
        <dbReference type="PROSITE" id="PS50994"/>
    </source>
</evidence>
<dbReference type="InterPro" id="IPR012337">
    <property type="entry name" value="RNaseH-like_sf"/>
</dbReference>
<dbReference type="GO" id="GO:0004523">
    <property type="term" value="F:RNA-DNA hybrid ribonuclease activity"/>
    <property type="evidence" value="ECO:0007669"/>
    <property type="project" value="InterPro"/>
</dbReference>